<reference evidence="2" key="1">
    <citation type="submission" date="2023-01" db="EMBL/GenBank/DDBJ databases">
        <title>Human gut microbiome strain richness.</title>
        <authorList>
            <person name="Chen-Liaw A."/>
        </authorList>
    </citation>
    <scope>NUCLEOTIDE SEQUENCE</scope>
    <source>
        <strain evidence="2">1001217st2_G6_1001217B_191108</strain>
    </source>
</reference>
<dbReference type="InterPro" id="IPR001584">
    <property type="entry name" value="Integrase_cat-core"/>
</dbReference>
<gene>
    <name evidence="2" type="ORF">PM738_16565</name>
</gene>
<dbReference type="Proteomes" id="UP001211987">
    <property type="component" value="Unassembled WGS sequence"/>
</dbReference>
<dbReference type="Gene3D" id="3.30.420.10">
    <property type="entry name" value="Ribonuclease H-like superfamily/Ribonuclease H"/>
    <property type="match status" value="1"/>
</dbReference>
<dbReference type="GO" id="GO:0015074">
    <property type="term" value="P:DNA integration"/>
    <property type="evidence" value="ECO:0007669"/>
    <property type="project" value="InterPro"/>
</dbReference>
<dbReference type="GO" id="GO:0003676">
    <property type="term" value="F:nucleic acid binding"/>
    <property type="evidence" value="ECO:0007669"/>
    <property type="project" value="InterPro"/>
</dbReference>
<dbReference type="AlphaFoldDB" id="A0AB35IMV6"/>
<evidence type="ECO:0000313" key="2">
    <source>
        <dbReference type="EMBL" id="MDB7085422.1"/>
    </source>
</evidence>
<dbReference type="RefSeq" id="WP_003539204.1">
    <property type="nucleotide sequence ID" value="NZ_AP031443.1"/>
</dbReference>
<dbReference type="PANTHER" id="PTHR46889">
    <property type="entry name" value="TRANSPOSASE INSF FOR INSERTION SEQUENCE IS3B-RELATED"/>
    <property type="match status" value="1"/>
</dbReference>
<comment type="caution">
    <text evidence="2">The sequence shown here is derived from an EMBL/GenBank/DDBJ whole genome shotgun (WGS) entry which is preliminary data.</text>
</comment>
<sequence>MKEANITQSMSRVGKCIDNGSAKRFWRIIKSEMYYLNKFNSFNELKKAIETHIDFYNNERFNNKVPMKVRLEALNGTENPAQYPTNNSLNYAMV</sequence>
<evidence type="ECO:0000259" key="1">
    <source>
        <dbReference type="Pfam" id="PF13683"/>
    </source>
</evidence>
<dbReference type="EMBL" id="JAQLKE010000039">
    <property type="protein sequence ID" value="MDB7085422.1"/>
    <property type="molecule type" value="Genomic_DNA"/>
</dbReference>
<dbReference type="InterPro" id="IPR012337">
    <property type="entry name" value="RNaseH-like_sf"/>
</dbReference>
<organism evidence="2 3">
    <name type="scientific">Thomasclavelia ramosa</name>
    <dbReference type="NCBI Taxonomy" id="1547"/>
    <lineage>
        <taxon>Bacteria</taxon>
        <taxon>Bacillati</taxon>
        <taxon>Bacillota</taxon>
        <taxon>Erysipelotrichia</taxon>
        <taxon>Erysipelotrichales</taxon>
        <taxon>Coprobacillaceae</taxon>
        <taxon>Thomasclavelia</taxon>
    </lineage>
</organism>
<dbReference type="PANTHER" id="PTHR46889:SF4">
    <property type="entry name" value="TRANSPOSASE INSO FOR INSERTION SEQUENCE ELEMENT IS911B-RELATED"/>
    <property type="match status" value="1"/>
</dbReference>
<dbReference type="InterPro" id="IPR036397">
    <property type="entry name" value="RNaseH_sf"/>
</dbReference>
<accession>A0AB35IMV6</accession>
<name>A0AB35IMV6_9FIRM</name>
<dbReference type="Pfam" id="PF13683">
    <property type="entry name" value="rve_3"/>
    <property type="match status" value="1"/>
</dbReference>
<protein>
    <submittedName>
        <fullName evidence="2">Integrase core domain-containing protein</fullName>
    </submittedName>
</protein>
<dbReference type="SUPFAM" id="SSF53098">
    <property type="entry name" value="Ribonuclease H-like"/>
    <property type="match status" value="1"/>
</dbReference>
<proteinExistence type="predicted"/>
<feature type="domain" description="Integrase catalytic" evidence="1">
    <location>
        <begin position="5"/>
        <end position="60"/>
    </location>
</feature>
<dbReference type="InterPro" id="IPR050900">
    <property type="entry name" value="Transposase_IS3/IS150/IS904"/>
</dbReference>
<evidence type="ECO:0000313" key="3">
    <source>
        <dbReference type="Proteomes" id="UP001211987"/>
    </source>
</evidence>